<protein>
    <submittedName>
        <fullName evidence="1">Uncharacterized protein</fullName>
    </submittedName>
</protein>
<dbReference type="HOGENOM" id="CLU_2812720_0_0_1"/>
<name>G9P8E4_HYPAI</name>
<evidence type="ECO:0000313" key="2">
    <source>
        <dbReference type="Proteomes" id="UP000005426"/>
    </source>
</evidence>
<comment type="caution">
    <text evidence="1">The sequence shown here is derived from an EMBL/GenBank/DDBJ whole genome shotgun (WGS) entry which is preliminary data.</text>
</comment>
<sequence>MLDPACVKGEWLQGKTIPLPCNQRPNNIIQRYQKGGYKKQNPSFPYQTDTGSHRLSPSRPSVIEYTV</sequence>
<reference evidence="1 2" key="1">
    <citation type="journal article" date="2011" name="Genome Biol.">
        <title>Comparative genome sequence analysis underscores mycoparasitism as the ancestral life style of Trichoderma.</title>
        <authorList>
            <person name="Kubicek C.P."/>
            <person name="Herrera-Estrella A."/>
            <person name="Seidl-Seiboth V."/>
            <person name="Martinez D.A."/>
            <person name="Druzhinina I.S."/>
            <person name="Thon M."/>
            <person name="Zeilinger S."/>
            <person name="Casas-Flores S."/>
            <person name="Horwitz B.A."/>
            <person name="Mukherjee P.K."/>
            <person name="Mukherjee M."/>
            <person name="Kredics L."/>
            <person name="Alcaraz L.D."/>
            <person name="Aerts A."/>
            <person name="Antal Z."/>
            <person name="Atanasova L."/>
            <person name="Cervantes-Badillo M.G."/>
            <person name="Challacombe J."/>
            <person name="Chertkov O."/>
            <person name="McCluskey K."/>
            <person name="Coulpier F."/>
            <person name="Deshpande N."/>
            <person name="von Doehren H."/>
            <person name="Ebbole D.J."/>
            <person name="Esquivel-Naranjo E.U."/>
            <person name="Fekete E."/>
            <person name="Flipphi M."/>
            <person name="Glaser F."/>
            <person name="Gomez-Rodriguez E.Y."/>
            <person name="Gruber S."/>
            <person name="Han C."/>
            <person name="Henrissat B."/>
            <person name="Hermosa R."/>
            <person name="Hernandez-Onate M."/>
            <person name="Karaffa L."/>
            <person name="Kosti I."/>
            <person name="Le Crom S."/>
            <person name="Lindquist E."/>
            <person name="Lucas S."/>
            <person name="Luebeck M."/>
            <person name="Luebeck P.S."/>
            <person name="Margeot A."/>
            <person name="Metz B."/>
            <person name="Misra M."/>
            <person name="Nevalainen H."/>
            <person name="Omann M."/>
            <person name="Packer N."/>
            <person name="Perrone G."/>
            <person name="Uresti-Rivera E.E."/>
            <person name="Salamov A."/>
            <person name="Schmoll M."/>
            <person name="Seiboth B."/>
            <person name="Shapiro H."/>
            <person name="Sukno S."/>
            <person name="Tamayo-Ramos J.A."/>
            <person name="Tisch D."/>
            <person name="Wiest A."/>
            <person name="Wilkinson H.H."/>
            <person name="Zhang M."/>
            <person name="Coutinho P.M."/>
            <person name="Kenerley C.M."/>
            <person name="Monte E."/>
            <person name="Baker S.E."/>
            <person name="Grigoriev I.V."/>
        </authorList>
    </citation>
    <scope>NUCLEOTIDE SEQUENCE [LARGE SCALE GENOMIC DNA]</scope>
    <source>
        <strain evidence="2">ATCC 20476 / IMI 206040</strain>
    </source>
</reference>
<organism evidence="1 2">
    <name type="scientific">Hypocrea atroviridis (strain ATCC 20476 / IMI 206040)</name>
    <name type="common">Trichoderma atroviride</name>
    <dbReference type="NCBI Taxonomy" id="452589"/>
    <lineage>
        <taxon>Eukaryota</taxon>
        <taxon>Fungi</taxon>
        <taxon>Dikarya</taxon>
        <taxon>Ascomycota</taxon>
        <taxon>Pezizomycotina</taxon>
        <taxon>Sordariomycetes</taxon>
        <taxon>Hypocreomycetidae</taxon>
        <taxon>Hypocreales</taxon>
        <taxon>Hypocreaceae</taxon>
        <taxon>Trichoderma</taxon>
    </lineage>
</organism>
<evidence type="ECO:0000313" key="1">
    <source>
        <dbReference type="EMBL" id="EHK40938.1"/>
    </source>
</evidence>
<proteinExistence type="predicted"/>
<gene>
    <name evidence="1" type="ORF">TRIATDRAFT_258994</name>
</gene>
<dbReference type="Proteomes" id="UP000005426">
    <property type="component" value="Unassembled WGS sequence"/>
</dbReference>
<keyword evidence="2" id="KW-1185">Reference proteome</keyword>
<accession>G9P8E4</accession>
<dbReference type="AlphaFoldDB" id="G9P8E4"/>
<dbReference type="OrthoDB" id="3519533at2759"/>
<dbReference type="EMBL" id="ABDG02000027">
    <property type="protein sequence ID" value="EHK40938.1"/>
    <property type="molecule type" value="Genomic_DNA"/>
</dbReference>